<evidence type="ECO:0000313" key="2">
    <source>
        <dbReference type="Proteomes" id="UP000824782"/>
    </source>
</evidence>
<dbReference type="AlphaFoldDB" id="A0AAV7DEZ5"/>
<accession>A0AAV7DEZ5</accession>
<organism evidence="1 2">
    <name type="scientific">Engystomops pustulosus</name>
    <name type="common">Tungara frog</name>
    <name type="synonym">Physalaemus pustulosus</name>
    <dbReference type="NCBI Taxonomy" id="76066"/>
    <lineage>
        <taxon>Eukaryota</taxon>
        <taxon>Metazoa</taxon>
        <taxon>Chordata</taxon>
        <taxon>Craniata</taxon>
        <taxon>Vertebrata</taxon>
        <taxon>Euteleostomi</taxon>
        <taxon>Amphibia</taxon>
        <taxon>Batrachia</taxon>
        <taxon>Anura</taxon>
        <taxon>Neobatrachia</taxon>
        <taxon>Hyloidea</taxon>
        <taxon>Leptodactylidae</taxon>
        <taxon>Leiuperinae</taxon>
        <taxon>Engystomops</taxon>
    </lineage>
</organism>
<reference evidence="1" key="1">
    <citation type="thesis" date="2020" institute="ProQuest LLC" country="789 East Eisenhower Parkway, Ann Arbor, MI, USA">
        <title>Comparative Genomics and Chromosome Evolution.</title>
        <authorList>
            <person name="Mudd A.B."/>
        </authorList>
    </citation>
    <scope>NUCLEOTIDE SEQUENCE</scope>
    <source>
        <strain evidence="1">237g6f4</strain>
        <tissue evidence="1">Blood</tissue>
    </source>
</reference>
<name>A0AAV7DEZ5_ENGPU</name>
<dbReference type="Proteomes" id="UP000824782">
    <property type="component" value="Unassembled WGS sequence"/>
</dbReference>
<gene>
    <name evidence="1" type="ORF">GDO81_001710</name>
</gene>
<comment type="caution">
    <text evidence="1">The sequence shown here is derived from an EMBL/GenBank/DDBJ whole genome shotgun (WGS) entry which is preliminary data.</text>
</comment>
<keyword evidence="2" id="KW-1185">Reference proteome</keyword>
<dbReference type="EMBL" id="WNYA01000001">
    <property type="protein sequence ID" value="KAG8596020.1"/>
    <property type="molecule type" value="Genomic_DNA"/>
</dbReference>
<evidence type="ECO:0000313" key="1">
    <source>
        <dbReference type="EMBL" id="KAG8596020.1"/>
    </source>
</evidence>
<sequence length="84" mass="9415">MCPCPALIPTLHQSCDNLWSLFGQSESCGHAMLEPEKGHALLYWDPGVHNEVYDLFYECLITSAGWQKLFHCPGSLEPCNFQAS</sequence>
<proteinExistence type="predicted"/>
<protein>
    <submittedName>
        <fullName evidence="1">Uncharacterized protein</fullName>
    </submittedName>
</protein>